<comment type="caution">
    <text evidence="1">The sequence shown here is derived from an EMBL/GenBank/DDBJ whole genome shotgun (WGS) entry which is preliminary data.</text>
</comment>
<protein>
    <submittedName>
        <fullName evidence="1">Uncharacterized protein</fullName>
    </submittedName>
</protein>
<sequence>MGAASVTHKSLSLSCCIPAWTSGYTPGTVDFTPQATGLTGTLSLDFCYSATRTVSNLYRSVVRPAADTRKSSSIFPSLTYRRASLVIA</sequence>
<evidence type="ECO:0000313" key="2">
    <source>
        <dbReference type="Proteomes" id="UP001283361"/>
    </source>
</evidence>
<dbReference type="Proteomes" id="UP001283361">
    <property type="component" value="Unassembled WGS sequence"/>
</dbReference>
<name>A0AAE0Z633_9GAST</name>
<gene>
    <name evidence="1" type="ORF">RRG08_020690</name>
</gene>
<dbReference type="AlphaFoldDB" id="A0AAE0Z633"/>
<accession>A0AAE0Z633</accession>
<evidence type="ECO:0000313" key="1">
    <source>
        <dbReference type="EMBL" id="KAK3762612.1"/>
    </source>
</evidence>
<organism evidence="1 2">
    <name type="scientific">Elysia crispata</name>
    <name type="common">lettuce slug</name>
    <dbReference type="NCBI Taxonomy" id="231223"/>
    <lineage>
        <taxon>Eukaryota</taxon>
        <taxon>Metazoa</taxon>
        <taxon>Spiralia</taxon>
        <taxon>Lophotrochozoa</taxon>
        <taxon>Mollusca</taxon>
        <taxon>Gastropoda</taxon>
        <taxon>Heterobranchia</taxon>
        <taxon>Euthyneura</taxon>
        <taxon>Panpulmonata</taxon>
        <taxon>Sacoglossa</taxon>
        <taxon>Placobranchoidea</taxon>
        <taxon>Plakobranchidae</taxon>
        <taxon>Elysia</taxon>
    </lineage>
</organism>
<keyword evidence="2" id="KW-1185">Reference proteome</keyword>
<dbReference type="EMBL" id="JAWDGP010004681">
    <property type="protein sequence ID" value="KAK3762612.1"/>
    <property type="molecule type" value="Genomic_DNA"/>
</dbReference>
<reference evidence="1" key="1">
    <citation type="journal article" date="2023" name="G3 (Bethesda)">
        <title>A reference genome for the long-term kleptoplast-retaining sea slug Elysia crispata morphotype clarki.</title>
        <authorList>
            <person name="Eastman K.E."/>
            <person name="Pendleton A.L."/>
            <person name="Shaikh M.A."/>
            <person name="Suttiyut T."/>
            <person name="Ogas R."/>
            <person name="Tomko P."/>
            <person name="Gavelis G."/>
            <person name="Widhalm J.R."/>
            <person name="Wisecaver J.H."/>
        </authorList>
    </citation>
    <scope>NUCLEOTIDE SEQUENCE</scope>
    <source>
        <strain evidence="1">ECLA1</strain>
    </source>
</reference>
<proteinExistence type="predicted"/>